<dbReference type="EMBL" id="AAIXUH010000020">
    <property type="protein sequence ID" value="ECJ2915306.1"/>
    <property type="molecule type" value="Genomic_DNA"/>
</dbReference>
<evidence type="ECO:0000256" key="1">
    <source>
        <dbReference type="ARBA" id="ARBA00004571"/>
    </source>
</evidence>
<reference evidence="11" key="1">
    <citation type="submission" date="2019-07" db="EMBL/GenBank/DDBJ databases">
        <authorList>
            <person name="Ashton P.M."/>
            <person name="Dallman T."/>
            <person name="Nair S."/>
            <person name="De Pinna E."/>
            <person name="Peters T."/>
            <person name="Grant K."/>
        </authorList>
    </citation>
    <scope>NUCLEOTIDE SEQUENCE</scope>
    <source>
        <strain evidence="11">481463</strain>
    </source>
</reference>
<comment type="similarity">
    <text evidence="2">Belongs to the fimbrial export usher family.</text>
</comment>
<dbReference type="Gene3D" id="2.60.40.3110">
    <property type="match status" value="1"/>
</dbReference>
<dbReference type="Gene3D" id="3.10.20.410">
    <property type="match status" value="1"/>
</dbReference>
<keyword evidence="5" id="KW-0812">Transmembrane</keyword>
<dbReference type="InterPro" id="IPR043142">
    <property type="entry name" value="PapC-like_C_sf"/>
</dbReference>
<dbReference type="PANTHER" id="PTHR30451:SF4">
    <property type="entry name" value="OUTER MEMBRANE USHER PROTEIN YQIG-RELATED"/>
    <property type="match status" value="1"/>
</dbReference>
<evidence type="ECO:0000256" key="4">
    <source>
        <dbReference type="ARBA" id="ARBA00022452"/>
    </source>
</evidence>
<keyword evidence="7" id="KW-0472">Membrane</keyword>
<dbReference type="InterPro" id="IPR025949">
    <property type="entry name" value="PapC-like_C"/>
</dbReference>
<gene>
    <name evidence="11" type="ORF">FNI27_20465</name>
</gene>
<dbReference type="Gene3D" id="2.60.40.2070">
    <property type="match status" value="1"/>
</dbReference>
<dbReference type="InterPro" id="IPR025885">
    <property type="entry name" value="PapC_N"/>
</dbReference>
<evidence type="ECO:0000256" key="7">
    <source>
        <dbReference type="ARBA" id="ARBA00023136"/>
    </source>
</evidence>
<feature type="domain" description="PapC-like C-terminal" evidence="9">
    <location>
        <begin position="768"/>
        <end position="819"/>
    </location>
</feature>
<dbReference type="InterPro" id="IPR042186">
    <property type="entry name" value="FimD_plug_dom"/>
</dbReference>
<evidence type="ECO:0000256" key="5">
    <source>
        <dbReference type="ARBA" id="ARBA00022692"/>
    </source>
</evidence>
<keyword evidence="6" id="KW-0732">Signal</keyword>
<accession>A0A3U5NST6</accession>
<evidence type="ECO:0000313" key="11">
    <source>
        <dbReference type="EMBL" id="ECJ2915306.1"/>
    </source>
</evidence>
<proteinExistence type="inferred from homology"/>
<dbReference type="SUPFAM" id="SSF141729">
    <property type="entry name" value="FimD N-terminal domain-like"/>
    <property type="match status" value="1"/>
</dbReference>
<dbReference type="InterPro" id="IPR000015">
    <property type="entry name" value="Fimb_usher"/>
</dbReference>
<dbReference type="InterPro" id="IPR037224">
    <property type="entry name" value="PapC_N_sf"/>
</dbReference>
<dbReference type="GO" id="GO:0009279">
    <property type="term" value="C:cell outer membrane"/>
    <property type="evidence" value="ECO:0007669"/>
    <property type="project" value="UniProtKB-SubCell"/>
</dbReference>
<keyword evidence="4" id="KW-1134">Transmembrane beta strand</keyword>
<comment type="subcellular location">
    <subcellularLocation>
        <location evidence="1">Cell outer membrane</location>
        <topology evidence="1">Multi-pass membrane protein</topology>
    </subcellularLocation>
</comment>
<keyword evidence="3" id="KW-0813">Transport</keyword>
<dbReference type="PANTHER" id="PTHR30451">
    <property type="entry name" value="OUTER MEMBRANE USHER PROTEIN"/>
    <property type="match status" value="1"/>
</dbReference>
<comment type="caution">
    <text evidence="11">The sequence shown here is derived from an EMBL/GenBank/DDBJ whole genome shotgun (WGS) entry which is preliminary data.</text>
</comment>
<keyword evidence="8" id="KW-0998">Cell outer membrane</keyword>
<evidence type="ECO:0000256" key="3">
    <source>
        <dbReference type="ARBA" id="ARBA00022448"/>
    </source>
</evidence>
<evidence type="ECO:0000256" key="6">
    <source>
        <dbReference type="ARBA" id="ARBA00022729"/>
    </source>
</evidence>
<feature type="domain" description="PapC N-terminal" evidence="10">
    <location>
        <begin position="46"/>
        <end position="184"/>
    </location>
</feature>
<dbReference type="Pfam" id="PF13953">
    <property type="entry name" value="PapC_C"/>
    <property type="match status" value="1"/>
</dbReference>
<name>A0A3U5NST6_SALDZ</name>
<dbReference type="GO" id="GO:0015473">
    <property type="term" value="F:fimbrial usher porin activity"/>
    <property type="evidence" value="ECO:0007669"/>
    <property type="project" value="InterPro"/>
</dbReference>
<protein>
    <submittedName>
        <fullName evidence="11">Fimbrial biogenesis outer membrane usher protein</fullName>
    </submittedName>
</protein>
<evidence type="ECO:0000256" key="2">
    <source>
        <dbReference type="ARBA" id="ARBA00008064"/>
    </source>
</evidence>
<evidence type="ECO:0000256" key="8">
    <source>
        <dbReference type="ARBA" id="ARBA00023237"/>
    </source>
</evidence>
<organism evidence="11">
    <name type="scientific">Salmonella diarizonae</name>
    <dbReference type="NCBI Taxonomy" id="59204"/>
    <lineage>
        <taxon>Bacteria</taxon>
        <taxon>Pseudomonadati</taxon>
        <taxon>Pseudomonadota</taxon>
        <taxon>Gammaproteobacteria</taxon>
        <taxon>Enterobacterales</taxon>
        <taxon>Enterobacteriaceae</taxon>
        <taxon>Salmonella</taxon>
    </lineage>
</organism>
<dbReference type="Gene3D" id="2.60.40.2610">
    <property type="entry name" value="Outer membrane usher protein FimD, plug domain"/>
    <property type="match status" value="1"/>
</dbReference>
<evidence type="ECO:0000259" key="9">
    <source>
        <dbReference type="Pfam" id="PF13953"/>
    </source>
</evidence>
<dbReference type="GO" id="GO:0009297">
    <property type="term" value="P:pilus assembly"/>
    <property type="evidence" value="ECO:0007669"/>
    <property type="project" value="InterPro"/>
</dbReference>
<dbReference type="AlphaFoldDB" id="A0A3U5NST6"/>
<sequence>MLFPISNQTTLSERKGCFRDNQMQGWMAMVAGCCLLVSIRAGATDFNLSVIDKDARSHVDLSWFRNPASVPPGRYLVSVAVNDTLLSEQQMLSWHETDTGSQVCIPPAMADRFELQPSVRQSLPDNNGCTDFSSRPDIQFNFDQPNQQLHIIVPQAWLMYHSKGWTPPSEWSDGIPGFLLDYNLFAGTYQSQGENRSDNANTYGTAGLNAGAWRLRSDFQYSSSRQGDDSTKGGSFSRTYLFRPLPDIDSRFVAGETNLQSGIFDTFDFTGISLNSDDRMLPWQLRGYAPQITGTARSNATVSVSQQGRVIYQTKVAPGPFVLRDLNQTVQGTLDVRITEDNGQVSTFQVSASTVPFLTRKGQVRYNVSAGQVRPDISHHTAGEVFTLGEASWGILSQTSLYGGFLGAGDHYQSLALGIGQNLLWLGAISVDVTRAASQLPDTSKQTGNSYRVMYSKRFDETDSQISVAALRHSDQHFLSYASYTDLKYGNDDDLEKQSVSVSGNQNIAALNLNLDISILRQTWWNKSASTTFNTTLGYTFDMGRFKGCTASISLSDTQHDDDEDEDRQIYFSLSLPFDNYHRLGYDLRHDKHASQSLSWNDSADLDNTWGISAGADSNAPHTEANFSANYQHLTSAGELQLSGGWQDADYRSVNGSWNGSLTVTPRGYAFHRKSVSNEPRLLVSTDGVKDIPINNGSGTTNAWGYAVIPVVTSYQPASISVDMNHLPEGASVDDAVLQATWTEGAIGYRHMASRSGLDIFGEVHTHDGVPPVGAEVMPEGGNTDIGMISDDGHLWLSGVKGGQHYHVRWSGSHQCSFTLPDNLAVSGSRLILPCNE</sequence>
<dbReference type="Pfam" id="PF13954">
    <property type="entry name" value="PapC_N"/>
    <property type="match status" value="1"/>
</dbReference>
<evidence type="ECO:0000259" key="10">
    <source>
        <dbReference type="Pfam" id="PF13954"/>
    </source>
</evidence>
<dbReference type="Pfam" id="PF00577">
    <property type="entry name" value="Usher"/>
    <property type="match status" value="1"/>
</dbReference>